<dbReference type="InterPro" id="IPR016181">
    <property type="entry name" value="Acyl_CoA_acyltransferase"/>
</dbReference>
<dbReference type="OrthoDB" id="10039976at2759"/>
<dbReference type="AlphaFoldDB" id="A0A8H7TKE7"/>
<accession>A0A8H7TKE7</accession>
<dbReference type="InterPro" id="IPR000182">
    <property type="entry name" value="GNAT_dom"/>
</dbReference>
<reference evidence="2" key="1">
    <citation type="submission" date="2021-02" db="EMBL/GenBank/DDBJ databases">
        <title>Genome sequence Cadophora malorum strain M34.</title>
        <authorList>
            <person name="Stefanovic E."/>
            <person name="Vu D."/>
            <person name="Scully C."/>
            <person name="Dijksterhuis J."/>
            <person name="Roader J."/>
            <person name="Houbraken J."/>
        </authorList>
    </citation>
    <scope>NUCLEOTIDE SEQUENCE</scope>
    <source>
        <strain evidence="2">M34</strain>
    </source>
</reference>
<dbReference type="PANTHER" id="PTHR43233:SF1">
    <property type="entry name" value="FAMILY N-ACETYLTRANSFERASE, PUTATIVE (AFU_ORTHOLOGUE AFUA_6G03350)-RELATED"/>
    <property type="match status" value="1"/>
</dbReference>
<gene>
    <name evidence="2" type="ORF">IFR04_005890</name>
</gene>
<dbReference type="PROSITE" id="PS51186">
    <property type="entry name" value="GNAT"/>
    <property type="match status" value="1"/>
</dbReference>
<dbReference type="CDD" id="cd04301">
    <property type="entry name" value="NAT_SF"/>
    <property type="match status" value="1"/>
</dbReference>
<dbReference type="GO" id="GO:0016747">
    <property type="term" value="F:acyltransferase activity, transferring groups other than amino-acyl groups"/>
    <property type="evidence" value="ECO:0007669"/>
    <property type="project" value="InterPro"/>
</dbReference>
<feature type="domain" description="N-acetyltransferase" evidence="1">
    <location>
        <begin position="24"/>
        <end position="169"/>
    </location>
</feature>
<evidence type="ECO:0000313" key="2">
    <source>
        <dbReference type="EMBL" id="KAG4421021.1"/>
    </source>
</evidence>
<organism evidence="2 3">
    <name type="scientific">Cadophora malorum</name>
    <dbReference type="NCBI Taxonomy" id="108018"/>
    <lineage>
        <taxon>Eukaryota</taxon>
        <taxon>Fungi</taxon>
        <taxon>Dikarya</taxon>
        <taxon>Ascomycota</taxon>
        <taxon>Pezizomycotina</taxon>
        <taxon>Leotiomycetes</taxon>
        <taxon>Helotiales</taxon>
        <taxon>Ploettnerulaceae</taxon>
        <taxon>Cadophora</taxon>
    </lineage>
</organism>
<dbReference type="InterPro" id="IPR053144">
    <property type="entry name" value="Acetyltransferase_Butenolide"/>
</dbReference>
<name>A0A8H7TKE7_9HELO</name>
<evidence type="ECO:0000259" key="1">
    <source>
        <dbReference type="PROSITE" id="PS51186"/>
    </source>
</evidence>
<dbReference type="Proteomes" id="UP000664132">
    <property type="component" value="Unassembled WGS sequence"/>
</dbReference>
<keyword evidence="3" id="KW-1185">Reference proteome</keyword>
<dbReference type="Pfam" id="PF00583">
    <property type="entry name" value="Acetyltransf_1"/>
    <property type="match status" value="1"/>
</dbReference>
<dbReference type="PANTHER" id="PTHR43233">
    <property type="entry name" value="FAMILY N-ACETYLTRANSFERASE, PUTATIVE (AFU_ORTHOLOGUE AFUA_6G03350)-RELATED"/>
    <property type="match status" value="1"/>
</dbReference>
<sequence>MSSPREWYKDNFLFSTNPSLIQPSAVNAAFATDYVHWAKPMEEALLKKMLDNSLCFGVYELPKTSAEIAGRSHPPQIGLARLITDHVSFAYLTDVYILAPYQGRGLGKFLINCVDEVLDSWPQFRRALLMADSKEKRFYEQILRMREFVQGEHGFTMMTRKGEGSVIPV</sequence>
<dbReference type="Gene3D" id="3.40.630.30">
    <property type="match status" value="1"/>
</dbReference>
<proteinExistence type="predicted"/>
<evidence type="ECO:0000313" key="3">
    <source>
        <dbReference type="Proteomes" id="UP000664132"/>
    </source>
</evidence>
<dbReference type="SUPFAM" id="SSF55729">
    <property type="entry name" value="Acyl-CoA N-acyltransferases (Nat)"/>
    <property type="match status" value="1"/>
</dbReference>
<comment type="caution">
    <text evidence="2">The sequence shown here is derived from an EMBL/GenBank/DDBJ whole genome shotgun (WGS) entry which is preliminary data.</text>
</comment>
<protein>
    <recommendedName>
        <fullName evidence="1">N-acetyltransferase domain-containing protein</fullName>
    </recommendedName>
</protein>
<dbReference type="EMBL" id="JAFJYH010000073">
    <property type="protein sequence ID" value="KAG4421021.1"/>
    <property type="molecule type" value="Genomic_DNA"/>
</dbReference>